<dbReference type="InterPro" id="IPR003018">
    <property type="entry name" value="GAF"/>
</dbReference>
<evidence type="ECO:0000256" key="4">
    <source>
        <dbReference type="ARBA" id="ARBA00022679"/>
    </source>
</evidence>
<dbReference type="Pfam" id="PF01590">
    <property type="entry name" value="GAF"/>
    <property type="match status" value="1"/>
</dbReference>
<dbReference type="Gene3D" id="3.30.450.40">
    <property type="match status" value="1"/>
</dbReference>
<proteinExistence type="predicted"/>
<dbReference type="InterPro" id="IPR003661">
    <property type="entry name" value="HisK_dim/P_dom"/>
</dbReference>
<dbReference type="Gene3D" id="3.40.50.2300">
    <property type="match status" value="1"/>
</dbReference>
<feature type="domain" description="Response regulatory" evidence="10">
    <location>
        <begin position="7"/>
        <end position="123"/>
    </location>
</feature>
<feature type="domain" description="Histidine kinase" evidence="9">
    <location>
        <begin position="338"/>
        <end position="568"/>
    </location>
</feature>
<keyword evidence="6" id="KW-0902">Two-component regulatory system</keyword>
<evidence type="ECO:0000313" key="11">
    <source>
        <dbReference type="EMBL" id="HFN01094.1"/>
    </source>
</evidence>
<dbReference type="InterPro" id="IPR004358">
    <property type="entry name" value="Sig_transdc_His_kin-like_C"/>
</dbReference>
<dbReference type="PROSITE" id="PS50109">
    <property type="entry name" value="HIS_KIN"/>
    <property type="match status" value="1"/>
</dbReference>
<evidence type="ECO:0000259" key="10">
    <source>
        <dbReference type="PROSITE" id="PS50110"/>
    </source>
</evidence>
<dbReference type="GO" id="GO:0000155">
    <property type="term" value="F:phosphorelay sensor kinase activity"/>
    <property type="evidence" value="ECO:0007669"/>
    <property type="project" value="InterPro"/>
</dbReference>
<evidence type="ECO:0000256" key="7">
    <source>
        <dbReference type="PROSITE-ProRule" id="PRU00169"/>
    </source>
</evidence>
<dbReference type="SMART" id="SM00448">
    <property type="entry name" value="REC"/>
    <property type="match status" value="1"/>
</dbReference>
<dbReference type="SUPFAM" id="SSF55874">
    <property type="entry name" value="ATPase domain of HSP90 chaperone/DNA topoisomerase II/histidine kinase"/>
    <property type="match status" value="1"/>
</dbReference>
<dbReference type="EMBL" id="DSRU01000370">
    <property type="protein sequence ID" value="HFN01094.1"/>
    <property type="molecule type" value="Genomic_DNA"/>
</dbReference>
<dbReference type="PANTHER" id="PTHR43547:SF2">
    <property type="entry name" value="HYBRID SIGNAL TRANSDUCTION HISTIDINE KINASE C"/>
    <property type="match status" value="1"/>
</dbReference>
<gene>
    <name evidence="11" type="ORF">ENR64_25735</name>
</gene>
<dbReference type="InterPro" id="IPR029016">
    <property type="entry name" value="GAF-like_dom_sf"/>
</dbReference>
<comment type="caution">
    <text evidence="11">The sequence shown here is derived from an EMBL/GenBank/DDBJ whole genome shotgun (WGS) entry which is preliminary data.</text>
</comment>
<dbReference type="EC" id="2.7.13.3" evidence="2"/>
<dbReference type="Pfam" id="PF00072">
    <property type="entry name" value="Response_reg"/>
    <property type="match status" value="1"/>
</dbReference>
<dbReference type="PROSITE" id="PS50110">
    <property type="entry name" value="RESPONSE_REGULATORY"/>
    <property type="match status" value="1"/>
</dbReference>
<dbReference type="SMART" id="SM00387">
    <property type="entry name" value="HATPase_c"/>
    <property type="match status" value="1"/>
</dbReference>
<dbReference type="AlphaFoldDB" id="A0A7C3PIB9"/>
<dbReference type="PANTHER" id="PTHR43547">
    <property type="entry name" value="TWO-COMPONENT HISTIDINE KINASE"/>
    <property type="match status" value="1"/>
</dbReference>
<dbReference type="Gene3D" id="3.30.565.10">
    <property type="entry name" value="Histidine kinase-like ATPase, C-terminal domain"/>
    <property type="match status" value="1"/>
</dbReference>
<dbReference type="InterPro" id="IPR036890">
    <property type="entry name" value="HATPase_C_sf"/>
</dbReference>
<keyword evidence="5 11" id="KW-0418">Kinase</keyword>
<dbReference type="InterPro" id="IPR005467">
    <property type="entry name" value="His_kinase_dom"/>
</dbReference>
<dbReference type="SUPFAM" id="SSF47384">
    <property type="entry name" value="Homodimeric domain of signal transducing histidine kinase"/>
    <property type="match status" value="1"/>
</dbReference>
<evidence type="ECO:0000256" key="3">
    <source>
        <dbReference type="ARBA" id="ARBA00022553"/>
    </source>
</evidence>
<evidence type="ECO:0000256" key="8">
    <source>
        <dbReference type="SAM" id="Coils"/>
    </source>
</evidence>
<dbReference type="SUPFAM" id="SSF52172">
    <property type="entry name" value="CheY-like"/>
    <property type="match status" value="1"/>
</dbReference>
<dbReference type="PRINTS" id="PR00344">
    <property type="entry name" value="BCTRLSENSOR"/>
</dbReference>
<comment type="catalytic activity">
    <reaction evidence="1">
        <text>ATP + protein L-histidine = ADP + protein N-phospho-L-histidine.</text>
        <dbReference type="EC" id="2.7.13.3"/>
    </reaction>
</comment>
<protein>
    <recommendedName>
        <fullName evidence="2">histidine kinase</fullName>
        <ecNumber evidence="2">2.7.13.3</ecNumber>
    </recommendedName>
</protein>
<dbReference type="Pfam" id="PF00512">
    <property type="entry name" value="HisKA"/>
    <property type="match status" value="1"/>
</dbReference>
<keyword evidence="4" id="KW-0808">Transferase</keyword>
<keyword evidence="3 7" id="KW-0597">Phosphoprotein</keyword>
<evidence type="ECO:0000256" key="2">
    <source>
        <dbReference type="ARBA" id="ARBA00012438"/>
    </source>
</evidence>
<dbReference type="InterPro" id="IPR011006">
    <property type="entry name" value="CheY-like_superfamily"/>
</dbReference>
<dbReference type="CDD" id="cd19920">
    <property type="entry name" value="REC_PA4781-like"/>
    <property type="match status" value="1"/>
</dbReference>
<dbReference type="InterPro" id="IPR001789">
    <property type="entry name" value="Sig_transdc_resp-reg_receiver"/>
</dbReference>
<evidence type="ECO:0000256" key="6">
    <source>
        <dbReference type="ARBA" id="ARBA00023012"/>
    </source>
</evidence>
<dbReference type="Pfam" id="PF02518">
    <property type="entry name" value="HATPase_c"/>
    <property type="match status" value="1"/>
</dbReference>
<accession>A0A7C3PIB9</accession>
<dbReference type="SMART" id="SM00065">
    <property type="entry name" value="GAF"/>
    <property type="match status" value="1"/>
</dbReference>
<sequence>MTHSNASILIIDDQPDNLRSLSVILERTGYSVRQAISGKIALQTAIAQPPDLILLDIRMPKMDGYAVCAALKQSPQTREIPVIFLSALEEVNDKVKAFDLGGVDYITKPFQVGEVLARINNQLQLRQQQRQLSDLLQEVQQLNTTLEDRIQAQTLELQQALQYERTLKQISDRVRDSLDKTYILQATVEELTRVLQAQCCDTELFNADRTREVICFQAETAATSAPYDSVPLLSTLPQVNEQLEQGLTFAFCRLTTDVATRCSAILGCPIHDDRTWLGTLWLFKPLLSEFTHQEICLVQQVANQCAIALRQARLYQEAQAQIQELYRLNQLKDDFLSTISHELRTPVASMQMTLELLMKATEQGQTFLAQVAENESVNNRIVQYFKILQEECQREICLIQDLLNLQYLEAGVHPLILTQVGLNEWMPHLLEPYKERIQNSQRQLIVQLAPNLPRLTTDLSCLNRILVELLNNACKYTPANELITVATHADAHYVFIRVCNSGVRIPQQELGRIFDKFYRIPNNDPWKYGGTGLGLALVRHLVNHIGGSIQVASEDNWTAFTLQFPYTP</sequence>
<dbReference type="InterPro" id="IPR003594">
    <property type="entry name" value="HATPase_dom"/>
</dbReference>
<name>A0A7C3PIB9_9CYAN</name>
<dbReference type="InterPro" id="IPR036097">
    <property type="entry name" value="HisK_dim/P_sf"/>
</dbReference>
<keyword evidence="8" id="KW-0175">Coiled coil</keyword>
<evidence type="ECO:0000259" key="9">
    <source>
        <dbReference type="PROSITE" id="PS50109"/>
    </source>
</evidence>
<organism evidence="11">
    <name type="scientific">Oscillatoriales cyanobacterium SpSt-418</name>
    <dbReference type="NCBI Taxonomy" id="2282169"/>
    <lineage>
        <taxon>Bacteria</taxon>
        <taxon>Bacillati</taxon>
        <taxon>Cyanobacteriota</taxon>
        <taxon>Cyanophyceae</taxon>
        <taxon>Oscillatoriophycideae</taxon>
        <taxon>Oscillatoriales</taxon>
    </lineage>
</organism>
<evidence type="ECO:0000256" key="1">
    <source>
        <dbReference type="ARBA" id="ARBA00000085"/>
    </source>
</evidence>
<feature type="modified residue" description="4-aspartylphosphate" evidence="7">
    <location>
        <position position="56"/>
    </location>
</feature>
<dbReference type="CDD" id="cd00082">
    <property type="entry name" value="HisKA"/>
    <property type="match status" value="1"/>
</dbReference>
<dbReference type="SMART" id="SM00388">
    <property type="entry name" value="HisKA"/>
    <property type="match status" value="1"/>
</dbReference>
<dbReference type="Gene3D" id="1.10.287.130">
    <property type="match status" value="1"/>
</dbReference>
<feature type="coiled-coil region" evidence="8">
    <location>
        <begin position="125"/>
        <end position="156"/>
    </location>
</feature>
<evidence type="ECO:0000256" key="5">
    <source>
        <dbReference type="ARBA" id="ARBA00022777"/>
    </source>
</evidence>
<reference evidence="11" key="1">
    <citation type="journal article" date="2020" name="mSystems">
        <title>Genome- and Community-Level Interaction Insights into Carbon Utilization and Element Cycling Functions of Hydrothermarchaeota in Hydrothermal Sediment.</title>
        <authorList>
            <person name="Zhou Z."/>
            <person name="Liu Y."/>
            <person name="Xu W."/>
            <person name="Pan J."/>
            <person name="Luo Z.H."/>
            <person name="Li M."/>
        </authorList>
    </citation>
    <scope>NUCLEOTIDE SEQUENCE [LARGE SCALE GENOMIC DNA]</scope>
    <source>
        <strain evidence="11">SpSt-418</strain>
    </source>
</reference>
<dbReference type="SUPFAM" id="SSF55781">
    <property type="entry name" value="GAF domain-like"/>
    <property type="match status" value="1"/>
</dbReference>